<feature type="region of interest" description="Disordered" evidence="1">
    <location>
        <begin position="1930"/>
        <end position="1968"/>
    </location>
</feature>
<proteinExistence type="predicted"/>
<dbReference type="InterPro" id="IPR036397">
    <property type="entry name" value="RNaseH_sf"/>
</dbReference>
<dbReference type="STRING" id="50429.A0A2B4R909"/>
<gene>
    <name evidence="3" type="primary">F54H12.3</name>
    <name evidence="3" type="ORF">AWC38_SpisGene22971</name>
</gene>
<organism evidence="3 4">
    <name type="scientific">Stylophora pistillata</name>
    <name type="common">Smooth cauliflower coral</name>
    <dbReference type="NCBI Taxonomy" id="50429"/>
    <lineage>
        <taxon>Eukaryota</taxon>
        <taxon>Metazoa</taxon>
        <taxon>Cnidaria</taxon>
        <taxon>Anthozoa</taxon>
        <taxon>Hexacorallia</taxon>
        <taxon>Scleractinia</taxon>
        <taxon>Astrocoeniina</taxon>
        <taxon>Pocilloporidae</taxon>
        <taxon>Stylophora</taxon>
    </lineage>
</organism>
<evidence type="ECO:0000256" key="1">
    <source>
        <dbReference type="SAM" id="MobiDB-lite"/>
    </source>
</evidence>
<evidence type="ECO:0000259" key="2">
    <source>
        <dbReference type="PROSITE" id="PS50994"/>
    </source>
</evidence>
<dbReference type="InterPro" id="IPR043502">
    <property type="entry name" value="DNA/RNA_pol_sf"/>
</dbReference>
<dbReference type="InterPro" id="IPR012337">
    <property type="entry name" value="RNaseH-like_sf"/>
</dbReference>
<accession>A0A2B4R909</accession>
<dbReference type="Gene3D" id="3.30.420.10">
    <property type="entry name" value="Ribonuclease H-like superfamily/Ribonuclease H"/>
    <property type="match status" value="1"/>
</dbReference>
<feature type="compositionally biased region" description="Polar residues" evidence="1">
    <location>
        <begin position="1956"/>
        <end position="1968"/>
    </location>
</feature>
<dbReference type="Gene3D" id="1.10.443.10">
    <property type="entry name" value="Intergrase catalytic core"/>
    <property type="match status" value="1"/>
</dbReference>
<dbReference type="InterPro" id="IPR044925">
    <property type="entry name" value="His-Me_finger_sf"/>
</dbReference>
<dbReference type="PANTHER" id="PTHR31511:SF12">
    <property type="entry name" value="RHO TERMINATION FACTOR N-TERMINAL DOMAIN-CONTAINING PROTEIN"/>
    <property type="match status" value="1"/>
</dbReference>
<dbReference type="Proteomes" id="UP000225706">
    <property type="component" value="Unassembled WGS sequence"/>
</dbReference>
<feature type="domain" description="Integrase catalytic" evidence="2">
    <location>
        <begin position="235"/>
        <end position="407"/>
    </location>
</feature>
<dbReference type="InterPro" id="IPR001584">
    <property type="entry name" value="Integrase_cat-core"/>
</dbReference>
<dbReference type="SUPFAM" id="SSF54060">
    <property type="entry name" value="His-Me finger endonucleases"/>
    <property type="match status" value="1"/>
</dbReference>
<dbReference type="GO" id="GO:0003677">
    <property type="term" value="F:DNA binding"/>
    <property type="evidence" value="ECO:0007669"/>
    <property type="project" value="InterPro"/>
</dbReference>
<evidence type="ECO:0000313" key="4">
    <source>
        <dbReference type="Proteomes" id="UP000225706"/>
    </source>
</evidence>
<feature type="compositionally biased region" description="Low complexity" evidence="1">
    <location>
        <begin position="1710"/>
        <end position="1719"/>
    </location>
</feature>
<dbReference type="InterPro" id="IPR038563">
    <property type="entry name" value="Endonuclease_7_sf"/>
</dbReference>
<dbReference type="Pfam" id="PF08398">
    <property type="entry name" value="Phospholip_A2_4"/>
    <property type="match status" value="1"/>
</dbReference>
<dbReference type="GO" id="GO:0006310">
    <property type="term" value="P:DNA recombination"/>
    <property type="evidence" value="ECO:0007669"/>
    <property type="project" value="InterPro"/>
</dbReference>
<dbReference type="Gene3D" id="3.40.1800.10">
    <property type="entry name" value="His-Me finger endonucleases"/>
    <property type="match status" value="1"/>
</dbReference>
<dbReference type="Pfam" id="PF00665">
    <property type="entry name" value="rve"/>
    <property type="match status" value="1"/>
</dbReference>
<comment type="caution">
    <text evidence="3">The sequence shown here is derived from an EMBL/GenBank/DDBJ whole genome shotgun (WGS) entry which is preliminary data.</text>
</comment>
<dbReference type="PROSITE" id="PS50994">
    <property type="entry name" value="INTEGRASE"/>
    <property type="match status" value="1"/>
</dbReference>
<dbReference type="PANTHER" id="PTHR31511">
    <property type="entry name" value="PROTEIN CBG23764"/>
    <property type="match status" value="1"/>
</dbReference>
<dbReference type="GO" id="GO:0005198">
    <property type="term" value="F:structural molecule activity"/>
    <property type="evidence" value="ECO:0007669"/>
    <property type="project" value="InterPro"/>
</dbReference>
<feature type="compositionally biased region" description="Polar residues" evidence="1">
    <location>
        <begin position="1930"/>
        <end position="1942"/>
    </location>
</feature>
<feature type="region of interest" description="Disordered" evidence="1">
    <location>
        <begin position="1634"/>
        <end position="1742"/>
    </location>
</feature>
<dbReference type="GO" id="GO:0015074">
    <property type="term" value="P:DNA integration"/>
    <property type="evidence" value="ECO:0007669"/>
    <property type="project" value="InterPro"/>
</dbReference>
<feature type="region of interest" description="Disordered" evidence="1">
    <location>
        <begin position="556"/>
        <end position="578"/>
    </location>
</feature>
<keyword evidence="4" id="KW-1185">Reference proteome</keyword>
<dbReference type="InterPro" id="IPR013607">
    <property type="entry name" value="Phospholipase_A2-like"/>
</dbReference>
<feature type="compositionally biased region" description="Acidic residues" evidence="1">
    <location>
        <begin position="1720"/>
        <end position="1740"/>
    </location>
</feature>
<feature type="compositionally biased region" description="Pro residues" evidence="1">
    <location>
        <begin position="1644"/>
        <end position="1655"/>
    </location>
</feature>
<dbReference type="SUPFAM" id="SSF56672">
    <property type="entry name" value="DNA/RNA polymerases"/>
    <property type="match status" value="1"/>
</dbReference>
<protein>
    <submittedName>
        <fullName evidence="3">Uncharacterized transposon-derived protein F54H12.3</fullName>
    </submittedName>
</protein>
<dbReference type="InterPro" id="IPR013762">
    <property type="entry name" value="Integrase-like_cat_sf"/>
</dbReference>
<evidence type="ECO:0000313" key="3">
    <source>
        <dbReference type="EMBL" id="PFX12990.1"/>
    </source>
</evidence>
<dbReference type="EMBL" id="LSMT01001105">
    <property type="protein sequence ID" value="PFX12990.1"/>
    <property type="molecule type" value="Genomic_DNA"/>
</dbReference>
<reference evidence="4" key="1">
    <citation type="journal article" date="2017" name="bioRxiv">
        <title>Comparative analysis of the genomes of Stylophora pistillata and Acropora digitifera provides evidence for extensive differences between species of corals.</title>
        <authorList>
            <person name="Voolstra C.R."/>
            <person name="Li Y."/>
            <person name="Liew Y.J."/>
            <person name="Baumgarten S."/>
            <person name="Zoccola D."/>
            <person name="Flot J.-F."/>
            <person name="Tambutte S."/>
            <person name="Allemand D."/>
            <person name="Aranda M."/>
        </authorList>
    </citation>
    <scope>NUCLEOTIDE SEQUENCE [LARGE SCALE GENOMIC DNA]</scope>
</reference>
<dbReference type="OrthoDB" id="10496966at2759"/>
<dbReference type="SUPFAM" id="SSF53098">
    <property type="entry name" value="Ribonuclease H-like"/>
    <property type="match status" value="1"/>
</dbReference>
<feature type="region of interest" description="Disordered" evidence="1">
    <location>
        <begin position="501"/>
        <end position="524"/>
    </location>
</feature>
<sequence>MAFKGLANMAQQGLANAVKSDYAKSKFKKTANKYLDEALDSFVNDMSRKISGGASSMYNAYDVNQVLPMSMYAPDGVNDPTNPLYEGGAFDLHKAIGKLPKPKSGWTLPGHKYTGPYNDLDSQLRFDPKTGQILEIYDPPTGSTDAIAMQHDVDYAVCANKANSKKCKNVADRKMVTDLDAVPPSQRQWGHWIARNAINTKQKLRLGLGGKKKDPQGSQDKVLMSLADELHKPIRRNFPKRRVIVNGIDEIWCSDLVEMQKFAKWNKGYRYLLMVLDIFSKYGWIVPLKNKKGESVAEGFKQIFSEGRKPKKMWTDKGKEYYNSHVKELFKAEGIELYSTENEEKSSVCEMEPSIGMTPVEASKKKNENAVYLKLYGEQLNAVNDGWGKSNFTVGDQVRISKFKRQLFDKGYTPNWSEEIFVVDEVQYTKPITYKLKDLLGEEIKGSFYEEELLKAKQSLSGLFRIEKLRKIAKESGLHGYANLRKDELIKRIKLVQSKPKSPALPTITQKKTKEAPSAASSAPTTITKFREINKGLRKSDYEKRLIEFLRSRRAGTTGTTKGTTKGTTTGTTTGTKKAAVKRARASREPLFKAVEKMSSLKQFAKMYTIDGGPISLWPRDYLEFVKPAAIDFLNMLKSNKIKFIFRCVMVKRVEDEFVFMIAHLSTSQKIVFQQTDREELYEECVEKMMESLAEFKRRGSGWKFYQRALNPVQSNPTRITKILKKQAVKLVWGDIKFPMEVKSIHRFEKLNPEIGVNVYMYENGLNPLRVTSQDRDCKHIDLLLIEDGDKKHCIIKNLSRLVSSELSKRKNKKFICRRCLNYFGSQRLLDTHDVLCRFHEAVREKMPKEDTFLSFKNHHKKIDMPFVVYADFESIIKLLHSAQPNPEESYTEKKSQHIPVSFSYYLKCTFDDRYSKLLEYTAKSEDEDVAQTFVESLEEEVKSIYEDHPPKKMIFTKSDAVEFENATCCWLCGKDFEEGDKVRDHCHYTGKFRGAAHNSCNLKFQRPKFTPVVLHNLANYDAHLFVRNLGVLGGDIDCIPNNEGKYISFTKHVVVDKFFEEDNKLVEVKRELRFIDSFKFMASSLDELVNNLAKKGKPFFQNTRKYYSGEKLNLLMRKGVYPYEWMDSIHKLDEPQLPPKEAFFSVLSGKGISDEDYTHAQNVWKVFGCKTFRDYHNLYNRSDVLLLADVFENFRKLCKKNYDLDPCWYFTAPGLAWDACLKLTKIKLELLSDIDMLHMFEAGIRCGISMISTRHAKANNKYMGERFDPSQPSKFITYLDANNLYGWVMSKSLPTRGFKWEYEKDFGKWKNFPCILEVDLKGVKEELHDHFKDYPPAPENLLIGKVHKLVCTLNEKKKYIVHHETLKHYMSLGIEIGKIHRVIRFKERPWMKKYINLNTKLRAKANNDFEKDFYKLMNNAVFGKTMENIQKRVDVRLVTSDEKAKKLTNKVNFKHCTIFSKDLSAIHMGKTQILFKKPLYLGMSILDINRLFDTSNISEGHLSGIPTGVNKKVIGKFKDEAKGKIIEEFVGLRAKLYSYKMFDDGEEKKKCKGMKEGVVDRTISFDDYKKCLFSGENQLRKMNTLRSQKHEMYMEEINKVALSANDDKRIILPHKIHTHAIGHHATQEIESWVGPSYPSSEQPSPPRRPLPSPHLPGRKSGKRPVQVTIESSSGSSPPPKRARETSPTTVKSGPRVPSELVPPTPPRAARPSVAPATAAEDDSEEPKEWEESEESDSESEGFYHKQEAFFLEENPQSARHRWLVGFFKYLGALEAATIGQWRAARWDANEKAKVMLVTSHKREVDGPAPIPCDQWITHDLQVFLTKLKPLVCGDSSDSGKLFLKSDGAPYQKGTIGRRITAFVLKSGVRTDRPISATDFRKWLVTVMRTKKRAGVAINEGLLRRLMCHSCDTAQTWYLREDLTELAAEASQQIREQTQTTPERTKAAPKGDQPASPDSETSKQQSLTSEELAAVSVVFADDIKARTSPSKKRVADQMRGDDVLAKVVNSEGKVKRMVDRVWYLVKSQQPADPSSDTEEDPSKRTVAFAESVSKEQSQSSAASVYSSASGRLAWTKEETEMIKTALAHLDNVPRNTEIRSVMSSDIRLEQILRRESFARLRDKVKNIFKNRK</sequence>
<name>A0A2B4R909_STYPI</name>